<gene>
    <name evidence="12" type="ORF">HFQ381_LOCUS21234</name>
    <name evidence="15" type="ORF">QYT958_LOCUS22929</name>
    <name evidence="14" type="ORF">TSG867_LOCUS23100</name>
    <name evidence="13" type="ORF">UJA718_LOCUS21691</name>
</gene>
<dbReference type="Gene3D" id="1.10.10.60">
    <property type="entry name" value="Homeodomain-like"/>
    <property type="match status" value="1"/>
</dbReference>
<keyword evidence="5" id="KW-0479">Metal-binding</keyword>
<evidence type="ECO:0000313" key="12">
    <source>
        <dbReference type="EMBL" id="CAF4416482.1"/>
    </source>
</evidence>
<evidence type="ECO:0000256" key="9">
    <source>
        <dbReference type="SAM" id="MobiDB-lite"/>
    </source>
</evidence>
<dbReference type="Proteomes" id="UP000663862">
    <property type="component" value="Unassembled WGS sequence"/>
</dbReference>
<evidence type="ECO:0000256" key="2">
    <source>
        <dbReference type="ARBA" id="ARBA00004123"/>
    </source>
</evidence>
<dbReference type="InterPro" id="IPR027806">
    <property type="entry name" value="HARBI1_dom"/>
</dbReference>
<evidence type="ECO:0000313" key="17">
    <source>
        <dbReference type="Proteomes" id="UP000663873"/>
    </source>
</evidence>
<dbReference type="GO" id="GO:0005634">
    <property type="term" value="C:nucleus"/>
    <property type="evidence" value="ECO:0007669"/>
    <property type="project" value="UniProtKB-SubCell"/>
</dbReference>
<dbReference type="EMBL" id="CAJOBP010004294">
    <property type="protein sequence ID" value="CAF4435777.1"/>
    <property type="molecule type" value="Genomic_DNA"/>
</dbReference>
<proteinExistence type="inferred from homology"/>
<protein>
    <recommendedName>
        <fullName evidence="18">DDE Tnp4 domain-containing protein</fullName>
    </recommendedName>
</protein>
<dbReference type="PANTHER" id="PTHR22930">
    <property type="match status" value="1"/>
</dbReference>
<dbReference type="InterPro" id="IPR045249">
    <property type="entry name" value="HARBI1-like"/>
</dbReference>
<dbReference type="InterPro" id="IPR044822">
    <property type="entry name" value="Myb_DNA-bind_4"/>
</dbReference>
<feature type="domain" description="DDE Tnp4" evidence="10">
    <location>
        <begin position="434"/>
        <end position="596"/>
    </location>
</feature>
<reference evidence="14" key="1">
    <citation type="submission" date="2021-02" db="EMBL/GenBank/DDBJ databases">
        <authorList>
            <person name="Nowell W R."/>
        </authorList>
    </citation>
    <scope>NUCLEOTIDE SEQUENCE</scope>
</reference>
<dbReference type="GO" id="GO:0016787">
    <property type="term" value="F:hydrolase activity"/>
    <property type="evidence" value="ECO:0007669"/>
    <property type="project" value="UniProtKB-KW"/>
</dbReference>
<evidence type="ECO:0000313" key="15">
    <source>
        <dbReference type="EMBL" id="CAF4784888.1"/>
    </source>
</evidence>
<comment type="similarity">
    <text evidence="3">Belongs to the HARBI1 family.</text>
</comment>
<keyword evidence="17" id="KW-1185">Reference proteome</keyword>
<evidence type="ECO:0000256" key="7">
    <source>
        <dbReference type="ARBA" id="ARBA00023242"/>
    </source>
</evidence>
<name>A0A820X6P2_9BILA</name>
<evidence type="ECO:0000313" key="14">
    <source>
        <dbReference type="EMBL" id="CAF4528531.1"/>
    </source>
</evidence>
<evidence type="ECO:0008006" key="18">
    <source>
        <dbReference type="Google" id="ProtNLM"/>
    </source>
</evidence>
<evidence type="ECO:0000259" key="10">
    <source>
        <dbReference type="Pfam" id="PF13359"/>
    </source>
</evidence>
<dbReference type="EMBL" id="CAJOBQ010001951">
    <property type="protein sequence ID" value="CAF4528531.1"/>
    <property type="molecule type" value="Genomic_DNA"/>
</dbReference>
<organism evidence="14 16">
    <name type="scientific">Rotaria socialis</name>
    <dbReference type="NCBI Taxonomy" id="392032"/>
    <lineage>
        <taxon>Eukaryota</taxon>
        <taxon>Metazoa</taxon>
        <taxon>Spiralia</taxon>
        <taxon>Gnathifera</taxon>
        <taxon>Rotifera</taxon>
        <taxon>Eurotatoria</taxon>
        <taxon>Bdelloidea</taxon>
        <taxon>Philodinida</taxon>
        <taxon>Philodinidae</taxon>
        <taxon>Rotaria</taxon>
    </lineage>
</organism>
<comment type="cofactor">
    <cofactor evidence="1">
        <name>a divalent metal cation</name>
        <dbReference type="ChEBI" id="CHEBI:60240"/>
    </cofactor>
</comment>
<dbReference type="GO" id="GO:0046872">
    <property type="term" value="F:metal ion binding"/>
    <property type="evidence" value="ECO:0007669"/>
    <property type="project" value="UniProtKB-KW"/>
</dbReference>
<keyword evidence="8" id="KW-0175">Coiled coil</keyword>
<evidence type="ECO:0000256" key="4">
    <source>
        <dbReference type="ARBA" id="ARBA00022722"/>
    </source>
</evidence>
<feature type="compositionally biased region" description="Basic and acidic residues" evidence="9">
    <location>
        <begin position="287"/>
        <end position="297"/>
    </location>
</feature>
<evidence type="ECO:0000313" key="13">
    <source>
        <dbReference type="EMBL" id="CAF4435777.1"/>
    </source>
</evidence>
<evidence type="ECO:0000259" key="11">
    <source>
        <dbReference type="Pfam" id="PF13837"/>
    </source>
</evidence>
<dbReference type="Proteomes" id="UP000663873">
    <property type="component" value="Unassembled WGS sequence"/>
</dbReference>
<accession>A0A820X6P2</accession>
<dbReference type="Proteomes" id="UP000663848">
    <property type="component" value="Unassembled WGS sequence"/>
</dbReference>
<evidence type="ECO:0000256" key="6">
    <source>
        <dbReference type="ARBA" id="ARBA00022801"/>
    </source>
</evidence>
<comment type="subcellular location">
    <subcellularLocation>
        <location evidence="2">Nucleus</location>
    </subcellularLocation>
</comment>
<dbReference type="AlphaFoldDB" id="A0A820X6P2"/>
<feature type="region of interest" description="Disordered" evidence="9">
    <location>
        <begin position="107"/>
        <end position="128"/>
    </location>
</feature>
<feature type="domain" description="Myb/SANT-like DNA-binding" evidence="11">
    <location>
        <begin position="127"/>
        <end position="217"/>
    </location>
</feature>
<evidence type="ECO:0000256" key="5">
    <source>
        <dbReference type="ARBA" id="ARBA00022723"/>
    </source>
</evidence>
<evidence type="ECO:0000256" key="3">
    <source>
        <dbReference type="ARBA" id="ARBA00006958"/>
    </source>
</evidence>
<dbReference type="EMBL" id="CAJOBO010001885">
    <property type="protein sequence ID" value="CAF4416482.1"/>
    <property type="molecule type" value="Genomic_DNA"/>
</dbReference>
<keyword evidence="7" id="KW-0539">Nucleus</keyword>
<feature type="coiled-coil region" evidence="8">
    <location>
        <begin position="360"/>
        <end position="387"/>
    </location>
</feature>
<sequence length="644" mass="72932">MKPQYVRFVMSPNNNVQPQNSHYLKLNSVHKVLHQNNVVSSLQILNGINPPATATLPTRLIINSSPKTFTLSSPITPQTINKSTAGITILEQVPNSSSVVDMPIARSTTAESPLSAETPPKAAKRSRNWSEGETLSFIRIWSDFQLQLNKGGQRNTPIYNQMAKELNSILKDRQLSGADVKCKISNLTIEYRKKKKEQGKTGGSPSSWSYFDAIDKILGERPYNDDTLLSDSMVTEQTELIDIENTQSCDLNATQISEQVNEDIDMLKDEEAPGSDPNRLNKSSSPSHDKSTIKSEAKGTPNTTKRINAVRKKRASEIKLDLMQELLGKINDANEVASRSEVKMDKTSCLALVHTYLSKQQRLTNDISNLRSEYQRLLRKYRRNLNQRNKLIAILIMLNENSFGINHRDNHQEIKDTSSKFLRKFGYPMCIGAVDGTHISIKPPLGLEADYFNYKKYHSVIMLAVVNADLGFTYINVGAPGRCNGASVYSRSNLSDVIKNSIYEDHYMTVNNTKIQSHLIADSAFALDQTLLEPFPDRIDMPRQHRMFNYRLSRCRSTVERAFGMMKNRFRILHKKMEFNLDNTINIIKTAVIMHNICILHGDVEDILWHQPYPVHKKPSCPVTTTNGIGVREAMIQYFEQNPL</sequence>
<evidence type="ECO:0000313" key="16">
    <source>
        <dbReference type="Proteomes" id="UP000663862"/>
    </source>
</evidence>
<keyword evidence="6" id="KW-0378">Hydrolase</keyword>
<keyword evidence="4" id="KW-0540">Nuclease</keyword>
<dbReference type="EMBL" id="CAJOBR010004517">
    <property type="protein sequence ID" value="CAF4784888.1"/>
    <property type="molecule type" value="Genomic_DNA"/>
</dbReference>
<dbReference type="Proteomes" id="UP000663851">
    <property type="component" value="Unassembled WGS sequence"/>
</dbReference>
<evidence type="ECO:0000256" key="8">
    <source>
        <dbReference type="SAM" id="Coils"/>
    </source>
</evidence>
<dbReference type="Pfam" id="PF13359">
    <property type="entry name" value="DDE_Tnp_4"/>
    <property type="match status" value="1"/>
</dbReference>
<evidence type="ECO:0000256" key="1">
    <source>
        <dbReference type="ARBA" id="ARBA00001968"/>
    </source>
</evidence>
<dbReference type="PANTHER" id="PTHR22930:SF85">
    <property type="entry name" value="GH03217P-RELATED"/>
    <property type="match status" value="1"/>
</dbReference>
<feature type="region of interest" description="Disordered" evidence="9">
    <location>
        <begin position="269"/>
        <end position="308"/>
    </location>
</feature>
<dbReference type="GO" id="GO:0004518">
    <property type="term" value="F:nuclease activity"/>
    <property type="evidence" value="ECO:0007669"/>
    <property type="project" value="UniProtKB-KW"/>
</dbReference>
<dbReference type="Pfam" id="PF13837">
    <property type="entry name" value="Myb_DNA-bind_4"/>
    <property type="match status" value="1"/>
</dbReference>
<comment type="caution">
    <text evidence="14">The sequence shown here is derived from an EMBL/GenBank/DDBJ whole genome shotgun (WGS) entry which is preliminary data.</text>
</comment>